<dbReference type="InterPro" id="IPR057326">
    <property type="entry name" value="KR_dom"/>
</dbReference>
<dbReference type="OrthoDB" id="3772961at2"/>
<dbReference type="EMBL" id="FTNT01000006">
    <property type="protein sequence ID" value="SIS03583.1"/>
    <property type="molecule type" value="Genomic_DNA"/>
</dbReference>
<dbReference type="SMART" id="SM00822">
    <property type="entry name" value="PKS_KR"/>
    <property type="match status" value="1"/>
</dbReference>
<dbReference type="PANTHER" id="PTHR44656:SF7">
    <property type="entry name" value="DEHYDROGENASE_REDUCTASE SDR FAMILY MEMBER 12"/>
    <property type="match status" value="1"/>
</dbReference>
<evidence type="ECO:0000313" key="3">
    <source>
        <dbReference type="Proteomes" id="UP000186218"/>
    </source>
</evidence>
<dbReference type="PANTHER" id="PTHR44656">
    <property type="entry name" value="DEHYDROGENASE/REDUCTASE SDR FAMILY MEMBER 12"/>
    <property type="match status" value="1"/>
</dbReference>
<keyword evidence="3" id="KW-1185">Reference proteome</keyword>
<sequence length="314" mass="33382">MNPLATVVDRALDLAVVPGYSAIGCAVRRRFWPADPAPFADPVDIVITGGSSGLGAATAIGLARLGARVHLVGRSLDRLASSADNVRQQVADAEVAVHECDVSDLDSVTELVTALTTQLTRVHALIHCAGVMPPERSESAQRHELALATHVLGPVALTQGLRPLLDGHSRVIFVSSGGMYPVPLRFTDFEYVDGTYSGLTAYARTKRMQVVIAEQLAEAMSGPDDPTVCSMHPGWADTPGITDSIPGFGRVMGPILRTPAEGADTIVWLAASDAALATPGAFWHDRQVRPTHYPPWRKDDSAARDALWKLALGS</sequence>
<dbReference type="InterPro" id="IPR002347">
    <property type="entry name" value="SDR_fam"/>
</dbReference>
<gene>
    <name evidence="2" type="ORF">SAMN05445060_2269</name>
</gene>
<evidence type="ECO:0000259" key="1">
    <source>
        <dbReference type="SMART" id="SM00822"/>
    </source>
</evidence>
<evidence type="ECO:0000313" key="2">
    <source>
        <dbReference type="EMBL" id="SIS03583.1"/>
    </source>
</evidence>
<dbReference type="PRINTS" id="PR00081">
    <property type="entry name" value="GDHRDH"/>
</dbReference>
<feature type="domain" description="Ketoreductase" evidence="1">
    <location>
        <begin position="43"/>
        <end position="238"/>
    </location>
</feature>
<dbReference type="Pfam" id="PF00106">
    <property type="entry name" value="adh_short"/>
    <property type="match status" value="1"/>
</dbReference>
<protein>
    <submittedName>
        <fullName evidence="2">NADP-dependent 3-hydroxy acid dehydrogenase YdfG</fullName>
    </submittedName>
</protein>
<dbReference type="RefSeq" id="WP_076479548.1">
    <property type="nucleotide sequence ID" value="NZ_FTNT01000006.1"/>
</dbReference>
<dbReference type="InterPro" id="IPR052992">
    <property type="entry name" value="SDR_member_12"/>
</dbReference>
<dbReference type="AlphaFoldDB" id="A0A1N7FTA0"/>
<reference evidence="2 3" key="1">
    <citation type="submission" date="2017-01" db="EMBL/GenBank/DDBJ databases">
        <authorList>
            <person name="Mah S.A."/>
            <person name="Swanson W.J."/>
            <person name="Moy G.W."/>
            <person name="Vacquier V.D."/>
        </authorList>
    </citation>
    <scope>NUCLEOTIDE SEQUENCE [LARGE SCALE GENOMIC DNA]</scope>
    <source>
        <strain evidence="2 3">CPCC 203464</strain>
    </source>
</reference>
<organism evidence="2 3">
    <name type="scientific">Williamsia sterculiae</name>
    <dbReference type="NCBI Taxonomy" id="1344003"/>
    <lineage>
        <taxon>Bacteria</taxon>
        <taxon>Bacillati</taxon>
        <taxon>Actinomycetota</taxon>
        <taxon>Actinomycetes</taxon>
        <taxon>Mycobacteriales</taxon>
        <taxon>Nocardiaceae</taxon>
        <taxon>Williamsia</taxon>
    </lineage>
</organism>
<dbReference type="Proteomes" id="UP000186218">
    <property type="component" value="Unassembled WGS sequence"/>
</dbReference>
<name>A0A1N7FTA0_9NOCA</name>
<dbReference type="STRING" id="1344003.SAMN05445060_2269"/>
<dbReference type="InterPro" id="IPR036291">
    <property type="entry name" value="NAD(P)-bd_dom_sf"/>
</dbReference>
<proteinExistence type="predicted"/>
<accession>A0A1N7FTA0</accession>
<dbReference type="Gene3D" id="3.40.50.720">
    <property type="entry name" value="NAD(P)-binding Rossmann-like Domain"/>
    <property type="match status" value="1"/>
</dbReference>
<dbReference type="SUPFAM" id="SSF51735">
    <property type="entry name" value="NAD(P)-binding Rossmann-fold domains"/>
    <property type="match status" value="1"/>
</dbReference>